<dbReference type="SMART" id="SM00220">
    <property type="entry name" value="S_TKc"/>
    <property type="match status" value="1"/>
</dbReference>
<dbReference type="InterPro" id="IPR013087">
    <property type="entry name" value="Znf_C2H2_type"/>
</dbReference>
<dbReference type="Gene3D" id="3.60.40.10">
    <property type="entry name" value="PPM-type phosphatase domain"/>
    <property type="match status" value="1"/>
</dbReference>
<reference evidence="4" key="1">
    <citation type="submission" date="2021-02" db="EMBL/GenBank/DDBJ databases">
        <title>First Annotated Genome of the Yellow-green Alga Tribonema minus.</title>
        <authorList>
            <person name="Mahan K.M."/>
        </authorList>
    </citation>
    <scope>NUCLEOTIDE SEQUENCE</scope>
    <source>
        <strain evidence="4">UTEX B ZZ1240</strain>
    </source>
</reference>
<dbReference type="PROSITE" id="PS00108">
    <property type="entry name" value="PROTEIN_KINASE_ST"/>
    <property type="match status" value="1"/>
</dbReference>
<gene>
    <name evidence="4" type="ORF">JKP88DRAFT_306842</name>
</gene>
<feature type="compositionally biased region" description="Gly residues" evidence="1">
    <location>
        <begin position="870"/>
        <end position="888"/>
    </location>
</feature>
<keyword evidence="5" id="KW-1185">Reference proteome</keyword>
<dbReference type="InterPro" id="IPR011009">
    <property type="entry name" value="Kinase-like_dom_sf"/>
</dbReference>
<feature type="compositionally biased region" description="Low complexity" evidence="1">
    <location>
        <begin position="238"/>
        <end position="249"/>
    </location>
</feature>
<dbReference type="InterPro" id="IPR036457">
    <property type="entry name" value="PPM-type-like_dom_sf"/>
</dbReference>
<evidence type="ECO:0000313" key="5">
    <source>
        <dbReference type="Proteomes" id="UP000664859"/>
    </source>
</evidence>
<comment type="caution">
    <text evidence="4">The sequence shown here is derived from an EMBL/GenBank/DDBJ whole genome shotgun (WGS) entry which is preliminary data.</text>
</comment>
<dbReference type="Proteomes" id="UP000664859">
    <property type="component" value="Unassembled WGS sequence"/>
</dbReference>
<dbReference type="PROSITE" id="PS50011">
    <property type="entry name" value="PROTEIN_KINASE_DOM"/>
    <property type="match status" value="1"/>
</dbReference>
<dbReference type="PROSITE" id="PS00028">
    <property type="entry name" value="ZINC_FINGER_C2H2_1"/>
    <property type="match status" value="1"/>
</dbReference>
<protein>
    <submittedName>
        <fullName evidence="4">Uncharacterized protein</fullName>
    </submittedName>
</protein>
<evidence type="ECO:0000256" key="1">
    <source>
        <dbReference type="SAM" id="MobiDB-lite"/>
    </source>
</evidence>
<name>A0A836CIC2_9STRA</name>
<dbReference type="SUPFAM" id="SSF81606">
    <property type="entry name" value="PP2C-like"/>
    <property type="match status" value="1"/>
</dbReference>
<dbReference type="EMBL" id="JAFCMP010000086">
    <property type="protein sequence ID" value="KAG5187660.1"/>
    <property type="molecule type" value="Genomic_DNA"/>
</dbReference>
<dbReference type="GO" id="GO:0004672">
    <property type="term" value="F:protein kinase activity"/>
    <property type="evidence" value="ECO:0007669"/>
    <property type="project" value="InterPro"/>
</dbReference>
<dbReference type="Gene3D" id="1.10.510.10">
    <property type="entry name" value="Transferase(Phosphotransferase) domain 1"/>
    <property type="match status" value="1"/>
</dbReference>
<feature type="region of interest" description="Disordered" evidence="1">
    <location>
        <begin position="760"/>
        <end position="889"/>
    </location>
</feature>
<evidence type="ECO:0000313" key="4">
    <source>
        <dbReference type="EMBL" id="KAG5187660.1"/>
    </source>
</evidence>
<feature type="compositionally biased region" description="Low complexity" evidence="1">
    <location>
        <begin position="452"/>
        <end position="468"/>
    </location>
</feature>
<evidence type="ECO:0000259" key="2">
    <source>
        <dbReference type="PROSITE" id="PS50011"/>
    </source>
</evidence>
<organism evidence="4 5">
    <name type="scientific">Tribonema minus</name>
    <dbReference type="NCBI Taxonomy" id="303371"/>
    <lineage>
        <taxon>Eukaryota</taxon>
        <taxon>Sar</taxon>
        <taxon>Stramenopiles</taxon>
        <taxon>Ochrophyta</taxon>
        <taxon>PX clade</taxon>
        <taxon>Xanthophyceae</taxon>
        <taxon>Tribonematales</taxon>
        <taxon>Tribonemataceae</taxon>
        <taxon>Tribonema</taxon>
    </lineage>
</organism>
<dbReference type="InterPro" id="IPR000719">
    <property type="entry name" value="Prot_kinase_dom"/>
</dbReference>
<dbReference type="GO" id="GO:0004722">
    <property type="term" value="F:protein serine/threonine phosphatase activity"/>
    <property type="evidence" value="ECO:0007669"/>
    <property type="project" value="InterPro"/>
</dbReference>
<dbReference type="CDD" id="cd00143">
    <property type="entry name" value="PP2Cc"/>
    <property type="match status" value="1"/>
</dbReference>
<dbReference type="PROSITE" id="PS51746">
    <property type="entry name" value="PPM_2"/>
    <property type="match status" value="1"/>
</dbReference>
<sequence length="1047" mass="109592">MVEPGQIVGPYLLSHLVDVLGRKSVHPNMCHAFHPPELVAPDHRLESTGALSLLDDRRDRREDFYRLGGRFAGGSHGEVWRAQRIDPYTGTFEPGFVLKRMLLEKGAGVHAAALREVHFGELLRDLNQQRHFARYVEHFYRYGAGINGQDELWLVFHDEGASLQKYLYTELVTRDFVVHGQSDFWRTLRLTREGHDTMRDVLRQLLSAVATLHDLGIVHRDLKPSNLIVTPEHPQNQSSTSSSTSSSSAPPLPPLSLRVADFSSAIDASALEQGLFGLEGPTRQELSIDYAPPEVLFDADAALSSARPDAYDMWSVGVIFLEMVLGTPQAQQKHWPLGDSPVISEACGEEELAKACGEEELAKAVLARDHLDIGLPPLGLDLLRRLLQWDPLDRITAAQWDALERITTAQVLRHDRFSFIFANAALRHDYFIFTAADAPHVHQQHRQRRAHSTSSSTETLSLLGSPNAPPLGGYLPAGEGGGAAREGETAAAAAAAALFAAASPAAGALAEIRRGDVGDSHVPDPLQGARYVCPVCGRSFDVWESCHRHVGMRRHGRFCSYSAEHMPTCISTHSMLPIDSHSGWCDIVGRRRTIEDYHALVFHKDWRYFGVFDGHNGSRAAKFASRQLHANLEPLLRDALAVTDVTANSESGEGGCAATGGAASAPGGSVCSATSGAPDTKEVATLRVGSDAIDARIEHAVLLAFQQTQDQFMELEGQNAFVSRQGSGTTATIALTLPGRLVVANVGDSRAVLCCSAGSSGGGVASGSSGSAASGSSASRSDGTGSSSTDGGSGSCSTDGGSGSTSSTADGSSSGSGSSSTADGSSSGGSSAGGSGSSSGSSSSSADGSSSSGGSSSDGISADGSRSSGGSAGGGGSRSGSSSGGGRGEAVVVTLDHTPRDATEAARVTAAGGAIEIDTSGAPRVEGGLAVTRRIGSGAVNGRALLSSRPDVRTYRFDDPAFDFRFLIVASDGLWDVVSSEDAVAMVEDVVGGAQPGGERPVHLASFGEYGVAQAWQVAATVLTHMAYVQGSTDNIGVCVVSLQYEA</sequence>
<evidence type="ECO:0000259" key="3">
    <source>
        <dbReference type="PROSITE" id="PS51746"/>
    </source>
</evidence>
<feature type="domain" description="PPM-type phosphatase" evidence="3">
    <location>
        <begin position="580"/>
        <end position="1043"/>
    </location>
</feature>
<accession>A0A836CIC2</accession>
<dbReference type="OrthoDB" id="10264738at2759"/>
<dbReference type="InterPro" id="IPR015655">
    <property type="entry name" value="PP2C"/>
</dbReference>
<dbReference type="Pfam" id="PF00069">
    <property type="entry name" value="Pkinase"/>
    <property type="match status" value="1"/>
</dbReference>
<dbReference type="InterPro" id="IPR008271">
    <property type="entry name" value="Ser/Thr_kinase_AS"/>
</dbReference>
<feature type="region of interest" description="Disordered" evidence="1">
    <location>
        <begin position="228"/>
        <end position="252"/>
    </location>
</feature>
<feature type="region of interest" description="Disordered" evidence="1">
    <location>
        <begin position="442"/>
        <end position="468"/>
    </location>
</feature>
<dbReference type="InterPro" id="IPR001932">
    <property type="entry name" value="PPM-type_phosphatase-like_dom"/>
</dbReference>
<dbReference type="AlphaFoldDB" id="A0A836CIC2"/>
<dbReference type="SUPFAM" id="SSF56112">
    <property type="entry name" value="Protein kinase-like (PK-like)"/>
    <property type="match status" value="1"/>
</dbReference>
<dbReference type="Pfam" id="PF00481">
    <property type="entry name" value="PP2C"/>
    <property type="match status" value="2"/>
</dbReference>
<feature type="domain" description="Protein kinase" evidence="2">
    <location>
        <begin position="65"/>
        <end position="417"/>
    </location>
</feature>
<dbReference type="GO" id="GO:0005524">
    <property type="term" value="F:ATP binding"/>
    <property type="evidence" value="ECO:0007669"/>
    <property type="project" value="InterPro"/>
</dbReference>
<feature type="compositionally biased region" description="Basic residues" evidence="1">
    <location>
        <begin position="442"/>
        <end position="451"/>
    </location>
</feature>
<dbReference type="PANTHER" id="PTHR47992">
    <property type="entry name" value="PROTEIN PHOSPHATASE"/>
    <property type="match status" value="1"/>
</dbReference>
<feature type="compositionally biased region" description="Low complexity" evidence="1">
    <location>
        <begin position="838"/>
        <end position="869"/>
    </location>
</feature>
<feature type="compositionally biased region" description="Gly residues" evidence="1">
    <location>
        <begin position="826"/>
        <end position="837"/>
    </location>
</feature>
<dbReference type="SMART" id="SM00332">
    <property type="entry name" value="PP2Cc"/>
    <property type="match status" value="1"/>
</dbReference>
<feature type="compositionally biased region" description="Low complexity" evidence="1">
    <location>
        <begin position="766"/>
        <end position="825"/>
    </location>
</feature>
<proteinExistence type="predicted"/>